<sequence length="786" mass="89972">MDTSETAQLTAVIYDTLPYKSHTLEVKFPYTETNRFVFMDAIRNLWPSKDIQKHAMVFLTSPPIDRKDHQQAEKLLKHCIEHLVSVCKEGFLSGKMHVDVDQGNIELNYCAWFAGKSLANLSERLEDLGKGSGVNCFIIPTEVLRKRPIEEDGIQPLAKKVRFGESDSEDEEEDDGDGWDDLFKSGVLDGDARRRIRKTVAKFLSNMTPLQLDRLRDPRETTSVTFPSLHSCGEHLPPDTVRGDDSVVFQFRGRNALVADIIPTLQRMYAQRGFAEYHLYGTHGSGVDFTVTTAAAYLLSTGIPVVYITCQSFGVQTYWIRDAILLALSAKKELIEQWGISLFPNRVLSDSDEMKGLIKLCNRLANEGSRLVFVMSNIDEAKKEDYDQFMRMAQGHVLCFTASPNSQLCARDEWGYDAKDKKVLHLNSLSEDEFHGWLCQYEAETSIKFSTEDQELIFASTGGNPCLLQHWYFRTKENGRFSPEDLRCPSNVLGMMDYHLRHPSYFPDAQEENMGKAILAAALSNDIQPECGRSSKIIDRRFIVRDGHRWTCSGLYVLHALWEKSLYTPDFLQHTNVHVWRKTLPKYASNRYLLGFGVKYSLTNEISKFGVHFRISRRLTFKFPPRALKTIRNCREPDAYSSGLYVPVDFDKRYVDLVAVWLNKYTKSVYICPIHISLAKKVEVDGTGRNARERFFEGDWKKWELNFSSTIRKGWTVSWRFLWILDCDSDSEEKGRKVYVQPREGVDLYPTHEEWVTDVASISGEVGDALRLATKGDDVMSISECD</sequence>
<comment type="caution">
    <text evidence="2">The sequence shown here is derived from an EMBL/GenBank/DDBJ whole genome shotgun (WGS) entry which is preliminary data.</text>
</comment>
<organism evidence="2 3">
    <name type="scientific">Marasmiellus scandens</name>
    <dbReference type="NCBI Taxonomy" id="2682957"/>
    <lineage>
        <taxon>Eukaryota</taxon>
        <taxon>Fungi</taxon>
        <taxon>Dikarya</taxon>
        <taxon>Basidiomycota</taxon>
        <taxon>Agaricomycotina</taxon>
        <taxon>Agaricomycetes</taxon>
        <taxon>Agaricomycetidae</taxon>
        <taxon>Agaricales</taxon>
        <taxon>Marasmiineae</taxon>
        <taxon>Omphalotaceae</taxon>
        <taxon>Marasmiellus</taxon>
    </lineage>
</organism>
<feature type="region of interest" description="Disordered" evidence="1">
    <location>
        <begin position="158"/>
        <end position="181"/>
    </location>
</feature>
<dbReference type="SUPFAM" id="SSF52540">
    <property type="entry name" value="P-loop containing nucleoside triphosphate hydrolases"/>
    <property type="match status" value="1"/>
</dbReference>
<feature type="compositionally biased region" description="Acidic residues" evidence="1">
    <location>
        <begin position="166"/>
        <end position="180"/>
    </location>
</feature>
<dbReference type="Proteomes" id="UP001498398">
    <property type="component" value="Unassembled WGS sequence"/>
</dbReference>
<evidence type="ECO:0000313" key="3">
    <source>
        <dbReference type="Proteomes" id="UP001498398"/>
    </source>
</evidence>
<protein>
    <submittedName>
        <fullName evidence="2">Uncharacterized protein</fullName>
    </submittedName>
</protein>
<dbReference type="InterPro" id="IPR027417">
    <property type="entry name" value="P-loop_NTPase"/>
</dbReference>
<evidence type="ECO:0000313" key="2">
    <source>
        <dbReference type="EMBL" id="KAK7467687.1"/>
    </source>
</evidence>
<keyword evidence="3" id="KW-1185">Reference proteome</keyword>
<accession>A0ABR1K1D7</accession>
<proteinExistence type="predicted"/>
<evidence type="ECO:0000256" key="1">
    <source>
        <dbReference type="SAM" id="MobiDB-lite"/>
    </source>
</evidence>
<name>A0ABR1K1D7_9AGAR</name>
<gene>
    <name evidence="2" type="ORF">VKT23_004739</name>
</gene>
<dbReference type="EMBL" id="JBANRG010000004">
    <property type="protein sequence ID" value="KAK7467687.1"/>
    <property type="molecule type" value="Genomic_DNA"/>
</dbReference>
<reference evidence="2 3" key="1">
    <citation type="submission" date="2024-01" db="EMBL/GenBank/DDBJ databases">
        <title>A draft genome for the cacao thread blight pathogen Marasmiellus scandens.</title>
        <authorList>
            <person name="Baruah I.K."/>
            <person name="Leung J."/>
            <person name="Bukari Y."/>
            <person name="Amoako-Attah I."/>
            <person name="Meinhardt L.W."/>
            <person name="Bailey B.A."/>
            <person name="Cohen S.P."/>
        </authorList>
    </citation>
    <scope>NUCLEOTIDE SEQUENCE [LARGE SCALE GENOMIC DNA]</scope>
    <source>
        <strain evidence="2 3">GH-19</strain>
    </source>
</reference>